<accession>A0A2M8DRP2</accession>
<feature type="transmembrane region" description="Helical" evidence="1">
    <location>
        <begin position="44"/>
        <end position="68"/>
    </location>
</feature>
<organism evidence="2 3">
    <name type="scientific">Candidatus Komeilibacteria bacterium CG_4_9_14_0_8_um_filter_36_9</name>
    <dbReference type="NCBI Taxonomy" id="1974473"/>
    <lineage>
        <taxon>Bacteria</taxon>
        <taxon>Candidatus Komeiliibacteriota</taxon>
    </lineage>
</organism>
<name>A0A2M8DRP2_9BACT</name>
<keyword evidence="1" id="KW-0472">Membrane</keyword>
<gene>
    <name evidence="2" type="ORF">CO073_01575</name>
</gene>
<evidence type="ECO:0000256" key="1">
    <source>
        <dbReference type="SAM" id="Phobius"/>
    </source>
</evidence>
<dbReference type="EMBL" id="PFSY01000072">
    <property type="protein sequence ID" value="PJC02037.1"/>
    <property type="molecule type" value="Genomic_DNA"/>
</dbReference>
<comment type="caution">
    <text evidence="2">The sequence shown here is derived from an EMBL/GenBank/DDBJ whole genome shotgun (WGS) entry which is preliminary data.</text>
</comment>
<proteinExistence type="predicted"/>
<reference evidence="3" key="1">
    <citation type="submission" date="2017-09" db="EMBL/GenBank/DDBJ databases">
        <title>Depth-based differentiation of microbial function through sediment-hosted aquifers and enrichment of novel symbionts in the deep terrestrial subsurface.</title>
        <authorList>
            <person name="Probst A.J."/>
            <person name="Ladd B."/>
            <person name="Jarett J.K."/>
            <person name="Geller-Mcgrath D.E."/>
            <person name="Sieber C.M.K."/>
            <person name="Emerson J.B."/>
            <person name="Anantharaman K."/>
            <person name="Thomas B.C."/>
            <person name="Malmstrom R."/>
            <person name="Stieglmeier M."/>
            <person name="Klingl A."/>
            <person name="Woyke T."/>
            <person name="Ryan C.M."/>
            <person name="Banfield J.F."/>
        </authorList>
    </citation>
    <scope>NUCLEOTIDE SEQUENCE [LARGE SCALE GENOMIC DNA]</scope>
</reference>
<dbReference type="Proteomes" id="UP000230136">
    <property type="component" value="Unassembled WGS sequence"/>
</dbReference>
<evidence type="ECO:0000313" key="2">
    <source>
        <dbReference type="EMBL" id="PJC02037.1"/>
    </source>
</evidence>
<protein>
    <recommendedName>
        <fullName evidence="4">EamA domain-containing protein</fullName>
    </recommendedName>
</protein>
<evidence type="ECO:0008006" key="4">
    <source>
        <dbReference type="Google" id="ProtNLM"/>
    </source>
</evidence>
<sequence length="76" mass="8793">MEKRSLIKNKPALIIAWLMVIVWLGSAYILQKNMQVETTISKKIMIPCVLLTALNVWLLYSVSLWNLLPIKILTMH</sequence>
<keyword evidence="1" id="KW-0812">Transmembrane</keyword>
<keyword evidence="1" id="KW-1133">Transmembrane helix</keyword>
<dbReference type="AlphaFoldDB" id="A0A2M8DRP2"/>
<feature type="transmembrane region" description="Helical" evidence="1">
    <location>
        <begin position="12"/>
        <end position="29"/>
    </location>
</feature>
<evidence type="ECO:0000313" key="3">
    <source>
        <dbReference type="Proteomes" id="UP000230136"/>
    </source>
</evidence>